<organism evidence="2 3">
    <name type="scientific">Hexamita inflata</name>
    <dbReference type="NCBI Taxonomy" id="28002"/>
    <lineage>
        <taxon>Eukaryota</taxon>
        <taxon>Metamonada</taxon>
        <taxon>Diplomonadida</taxon>
        <taxon>Hexamitidae</taxon>
        <taxon>Hexamitinae</taxon>
        <taxon>Hexamita</taxon>
    </lineage>
</organism>
<accession>A0ABP1GLC4</accession>
<reference evidence="2 3" key="1">
    <citation type="submission" date="2024-07" db="EMBL/GenBank/DDBJ databases">
        <authorList>
            <person name="Akdeniz Z."/>
        </authorList>
    </citation>
    <scope>NUCLEOTIDE SEQUENCE [LARGE SCALE GENOMIC DNA]</scope>
</reference>
<name>A0ABP1GLC4_9EUKA</name>
<comment type="caution">
    <text evidence="2">The sequence shown here is derived from an EMBL/GenBank/DDBJ whole genome shotgun (WGS) entry which is preliminary data.</text>
</comment>
<keyword evidence="3" id="KW-1185">Reference proteome</keyword>
<feature type="transmembrane region" description="Helical" evidence="1">
    <location>
        <begin position="14"/>
        <end position="34"/>
    </location>
</feature>
<evidence type="ECO:0000313" key="2">
    <source>
        <dbReference type="EMBL" id="CAL5970434.1"/>
    </source>
</evidence>
<proteinExistence type="predicted"/>
<keyword evidence="1" id="KW-0472">Membrane</keyword>
<dbReference type="Proteomes" id="UP001642409">
    <property type="component" value="Unassembled WGS sequence"/>
</dbReference>
<keyword evidence="1" id="KW-0812">Transmembrane</keyword>
<evidence type="ECO:0000313" key="3">
    <source>
        <dbReference type="Proteomes" id="UP001642409"/>
    </source>
</evidence>
<dbReference type="EMBL" id="CAXDID020000001">
    <property type="protein sequence ID" value="CAL5970434.1"/>
    <property type="molecule type" value="Genomic_DNA"/>
</dbReference>
<evidence type="ECO:0000256" key="1">
    <source>
        <dbReference type="SAM" id="Phobius"/>
    </source>
</evidence>
<gene>
    <name evidence="2" type="ORF">HINF_LOCUS374</name>
</gene>
<sequence>MLYQPSYFSRSTPIVKFIQIVISGTLCYIILWASKKEQQQSFTRRRCRQQLSLHVLLFRINFNHCYCSAEEKQLNTAIATESTEVILPELTTAQSIEVQ</sequence>
<keyword evidence="1" id="KW-1133">Transmembrane helix</keyword>
<protein>
    <submittedName>
        <fullName evidence="2">Hypothetical_protein</fullName>
    </submittedName>
</protein>